<dbReference type="InterPro" id="IPR004869">
    <property type="entry name" value="MMPL_dom"/>
</dbReference>
<dbReference type="PANTHER" id="PTHR33406:SF6">
    <property type="entry name" value="MEMBRANE PROTEIN YDGH-RELATED"/>
    <property type="match status" value="1"/>
</dbReference>
<feature type="transmembrane region" description="Helical" evidence="7">
    <location>
        <begin position="928"/>
        <end position="951"/>
    </location>
</feature>
<evidence type="ECO:0000256" key="6">
    <source>
        <dbReference type="ARBA" id="ARBA00023136"/>
    </source>
</evidence>
<dbReference type="GO" id="GO:0005886">
    <property type="term" value="C:plasma membrane"/>
    <property type="evidence" value="ECO:0007669"/>
    <property type="project" value="UniProtKB-SubCell"/>
</dbReference>
<feature type="transmembrane region" description="Helical" evidence="7">
    <location>
        <begin position="309"/>
        <end position="334"/>
    </location>
</feature>
<dbReference type="AlphaFoldDB" id="A0A285CQY7"/>
<dbReference type="InterPro" id="IPR000731">
    <property type="entry name" value="SSD"/>
</dbReference>
<evidence type="ECO:0000313" key="10">
    <source>
        <dbReference type="Proteomes" id="UP000219546"/>
    </source>
</evidence>
<evidence type="ECO:0000256" key="3">
    <source>
        <dbReference type="ARBA" id="ARBA00022475"/>
    </source>
</evidence>
<gene>
    <name evidence="9" type="ORF">SAMN05877753_103349</name>
</gene>
<feature type="transmembrane region" description="Helical" evidence="7">
    <location>
        <begin position="972"/>
        <end position="995"/>
    </location>
</feature>
<feature type="transmembrane region" description="Helical" evidence="7">
    <location>
        <begin position="237"/>
        <end position="256"/>
    </location>
</feature>
<evidence type="ECO:0000256" key="2">
    <source>
        <dbReference type="ARBA" id="ARBA00010157"/>
    </source>
</evidence>
<feature type="transmembrane region" description="Helical" evidence="7">
    <location>
        <begin position="896"/>
        <end position="922"/>
    </location>
</feature>
<keyword evidence="3" id="KW-1003">Cell membrane</keyword>
<evidence type="ECO:0000256" key="5">
    <source>
        <dbReference type="ARBA" id="ARBA00022989"/>
    </source>
</evidence>
<dbReference type="SUPFAM" id="SSF82866">
    <property type="entry name" value="Multidrug efflux transporter AcrB transmembrane domain"/>
    <property type="match status" value="2"/>
</dbReference>
<name>A0A285CQY7_9BACI</name>
<feature type="domain" description="SSD" evidence="8">
    <location>
        <begin position="207"/>
        <end position="336"/>
    </location>
</feature>
<dbReference type="EMBL" id="OAOP01000003">
    <property type="protein sequence ID" value="SNX69967.1"/>
    <property type="molecule type" value="Genomic_DNA"/>
</dbReference>
<accession>A0A285CQY7</accession>
<keyword evidence="4 7" id="KW-0812">Transmembrane</keyword>
<evidence type="ECO:0000256" key="4">
    <source>
        <dbReference type="ARBA" id="ARBA00022692"/>
    </source>
</evidence>
<comment type="similarity">
    <text evidence="2">Belongs to the resistance-nodulation-cell division (RND) (TC 2.A.6) family. MmpL subfamily.</text>
</comment>
<dbReference type="OrthoDB" id="9782006at2"/>
<sequence length="1038" mass="112470">MRAILKGKWFVIIAWISVTFLLFVTSPNMADLVREKGQIAVPDGMQSTTAQQILAEVQEDEGSGETSQVALAFHSEEKLTAKEIEEAERAIQLLNDHANQIGITNILTHFTNESLESELVSKDGKTILASIEINMEGKELKEVSEALYDTIDSVEVDHDYTSEWMINEDLVTNSQEGLKKTEGITVVFILVVLLLVFRSAVTPFIPLITVGFSYLVSQSIVAFLVDTVDFPLSTFTQIFLVAILFGIGTDYCILLLSRFKEELAHNEDISEAIITTYRNAGRTVLFSGLAVLVGFSTIGLSTFKLYQSAAAVAIGVLVLLVALFTIVPFFMAILGKKLFWPAKGSLEHKESKIWGAAGNFSLRRPLISLILVAAVAVPFLLAYDGDLSFNSLEEMPEDVASVKAFNIIADSFGPGESMATQVVIKNDEAMNSNEYIGLIEEMSRELEKIDYVEKVRSVTRPTGEPIEDLYVSNQAEVLGNGLEEGNKGIQEISEGLDEATSQLSGSEPDLVEATNGIEELISGTNELKAGMEQLQNHLGDIEQGLRSGAIGSNEIKQGLEEIKASAEELLEGSKTLLAGYEDIEEGLTALEEQYQGIGEGLSALSNSLVNIDQYFTSLESNYEGIAQDPDYNQLKTIVLTAKDQSSQLSAGLNQLNGALAGVSGGINEANRSFQTINNGNEQLVSGMNEVIAGIEELNTGLEAAADGQEQIVDQLPAFTEGLTGINGGQQQILDGFSNLGSQMSELTNGLDMSVDGLNQVASGLGSAQDYLTGIASNDQITSVYIPEEVLNSEEFEESLDAYMSNNRKVVTFDVVFGVNPYSNEAINQIETVESTIKTVTKDTKLENAEVAIGGVSSSQADLNEVSDADYTRTVVLMLAGIFLVLVILLKSFIMPVYLIGSLIFTYFTSMAITEVVFVNILGYTGISWAVPFFGFVILIALGIDYSIFLMDRFNENRGMSVEEALLLAMRKMGTVIISAAIILGGTFAAMMPSGVLSLLEIATITLTGLILYAVIVLPLLVPVMVKTFGKANWWPFIN</sequence>
<feature type="transmembrane region" description="Helical" evidence="7">
    <location>
        <begin position="284"/>
        <end position="303"/>
    </location>
</feature>
<evidence type="ECO:0000259" key="8">
    <source>
        <dbReference type="PROSITE" id="PS50156"/>
    </source>
</evidence>
<feature type="transmembrane region" description="Helical" evidence="7">
    <location>
        <begin position="1001"/>
        <end position="1021"/>
    </location>
</feature>
<feature type="transmembrane region" description="Helical" evidence="7">
    <location>
        <begin position="870"/>
        <end position="889"/>
    </location>
</feature>
<dbReference type="SUPFAM" id="SSF58104">
    <property type="entry name" value="Methyl-accepting chemotaxis protein (MCP) signaling domain"/>
    <property type="match status" value="1"/>
</dbReference>
<dbReference type="Proteomes" id="UP000219546">
    <property type="component" value="Unassembled WGS sequence"/>
</dbReference>
<dbReference type="Gene3D" id="1.20.1640.10">
    <property type="entry name" value="Multidrug efflux transporter AcrB transmembrane domain"/>
    <property type="match status" value="2"/>
</dbReference>
<evidence type="ECO:0000256" key="1">
    <source>
        <dbReference type="ARBA" id="ARBA00004651"/>
    </source>
</evidence>
<dbReference type="Pfam" id="PF03176">
    <property type="entry name" value="MMPL"/>
    <property type="match status" value="2"/>
</dbReference>
<reference evidence="9 10" key="1">
    <citation type="submission" date="2017-08" db="EMBL/GenBank/DDBJ databases">
        <authorList>
            <person name="de Groot N.N."/>
        </authorList>
    </citation>
    <scope>NUCLEOTIDE SEQUENCE [LARGE SCALE GENOMIC DNA]</scope>
    <source>
        <strain evidence="9 10">JC228</strain>
    </source>
</reference>
<dbReference type="PROSITE" id="PS50156">
    <property type="entry name" value="SSD"/>
    <property type="match status" value="1"/>
</dbReference>
<feature type="transmembrane region" description="Helical" evidence="7">
    <location>
        <begin position="204"/>
        <end position="225"/>
    </location>
</feature>
<dbReference type="RefSeq" id="WP_097158261.1">
    <property type="nucleotide sequence ID" value="NZ_JBEPMQ010000002.1"/>
</dbReference>
<feature type="transmembrane region" description="Helical" evidence="7">
    <location>
        <begin position="181"/>
        <end position="197"/>
    </location>
</feature>
<evidence type="ECO:0000256" key="7">
    <source>
        <dbReference type="SAM" id="Phobius"/>
    </source>
</evidence>
<dbReference type="PANTHER" id="PTHR33406">
    <property type="entry name" value="MEMBRANE PROTEIN MJ1562-RELATED"/>
    <property type="match status" value="1"/>
</dbReference>
<keyword evidence="6 7" id="KW-0472">Membrane</keyword>
<organism evidence="9 10">
    <name type="scientific">Bacillus oleivorans</name>
    <dbReference type="NCBI Taxonomy" id="1448271"/>
    <lineage>
        <taxon>Bacteria</taxon>
        <taxon>Bacillati</taxon>
        <taxon>Bacillota</taxon>
        <taxon>Bacilli</taxon>
        <taxon>Bacillales</taxon>
        <taxon>Bacillaceae</taxon>
        <taxon>Bacillus</taxon>
    </lineage>
</organism>
<protein>
    <submittedName>
        <fullName evidence="9">RND superfamily putative drug exporter</fullName>
    </submittedName>
</protein>
<feature type="transmembrane region" description="Helical" evidence="7">
    <location>
        <begin position="366"/>
        <end position="383"/>
    </location>
</feature>
<evidence type="ECO:0000313" key="9">
    <source>
        <dbReference type="EMBL" id="SNX69967.1"/>
    </source>
</evidence>
<keyword evidence="5 7" id="KW-1133">Transmembrane helix</keyword>
<dbReference type="Gene3D" id="1.10.287.950">
    <property type="entry name" value="Methyl-accepting chemotaxis protein"/>
    <property type="match status" value="2"/>
</dbReference>
<keyword evidence="10" id="KW-1185">Reference proteome</keyword>
<dbReference type="InterPro" id="IPR050545">
    <property type="entry name" value="Mycobact_MmpL"/>
</dbReference>
<comment type="subcellular location">
    <subcellularLocation>
        <location evidence="1">Cell membrane</location>
        <topology evidence="1">Multi-pass membrane protein</topology>
    </subcellularLocation>
</comment>
<proteinExistence type="inferred from homology"/>